<protein>
    <submittedName>
        <fullName evidence="1">Uncharacterized protein</fullName>
    </submittedName>
</protein>
<keyword evidence="2" id="KW-1185">Reference proteome</keyword>
<dbReference type="AlphaFoldDB" id="A0A0L6UP42"/>
<dbReference type="EMBL" id="LAVV01009610">
    <property type="protein sequence ID" value="KNZ50308.1"/>
    <property type="molecule type" value="Genomic_DNA"/>
</dbReference>
<accession>A0A0L6UP42</accession>
<gene>
    <name evidence="1" type="ORF">VP01_4498g1</name>
</gene>
<sequence>MAAQSRISRLPTQYYGPSYWFNVETLKQQKKLKNWSNTLNTLFPAYTQLQRVTEFSTQQCEKWI</sequence>
<comment type="caution">
    <text evidence="1">The sequence shown here is derived from an EMBL/GenBank/DDBJ whole genome shotgun (WGS) entry which is preliminary data.</text>
</comment>
<organism evidence="1 2">
    <name type="scientific">Puccinia sorghi</name>
    <dbReference type="NCBI Taxonomy" id="27349"/>
    <lineage>
        <taxon>Eukaryota</taxon>
        <taxon>Fungi</taxon>
        <taxon>Dikarya</taxon>
        <taxon>Basidiomycota</taxon>
        <taxon>Pucciniomycotina</taxon>
        <taxon>Pucciniomycetes</taxon>
        <taxon>Pucciniales</taxon>
        <taxon>Pucciniaceae</taxon>
        <taxon>Puccinia</taxon>
    </lineage>
</organism>
<dbReference type="Proteomes" id="UP000037035">
    <property type="component" value="Unassembled WGS sequence"/>
</dbReference>
<proteinExistence type="predicted"/>
<reference evidence="1 2" key="1">
    <citation type="submission" date="2015-08" db="EMBL/GenBank/DDBJ databases">
        <title>Next Generation Sequencing and Analysis of the Genome of Puccinia sorghi L Schw, the Causal Agent of Maize Common Rust.</title>
        <authorList>
            <person name="Rochi L."/>
            <person name="Burguener G."/>
            <person name="Darino M."/>
            <person name="Turjanski A."/>
            <person name="Kreff E."/>
            <person name="Dieguez M.J."/>
            <person name="Sacco F."/>
        </authorList>
    </citation>
    <scope>NUCLEOTIDE SEQUENCE [LARGE SCALE GENOMIC DNA]</scope>
    <source>
        <strain evidence="1 2">RO10H11247</strain>
    </source>
</reference>
<dbReference type="VEuPathDB" id="FungiDB:VP01_4498g1"/>
<evidence type="ECO:0000313" key="1">
    <source>
        <dbReference type="EMBL" id="KNZ50308.1"/>
    </source>
</evidence>
<evidence type="ECO:0000313" key="2">
    <source>
        <dbReference type="Proteomes" id="UP000037035"/>
    </source>
</evidence>
<name>A0A0L6UP42_9BASI</name>